<organism evidence="2 3">
    <name type="scientific">Liparis tanakae</name>
    <name type="common">Tanaka's snailfish</name>
    <dbReference type="NCBI Taxonomy" id="230148"/>
    <lineage>
        <taxon>Eukaryota</taxon>
        <taxon>Metazoa</taxon>
        <taxon>Chordata</taxon>
        <taxon>Craniata</taxon>
        <taxon>Vertebrata</taxon>
        <taxon>Euteleostomi</taxon>
        <taxon>Actinopterygii</taxon>
        <taxon>Neopterygii</taxon>
        <taxon>Teleostei</taxon>
        <taxon>Neoteleostei</taxon>
        <taxon>Acanthomorphata</taxon>
        <taxon>Eupercaria</taxon>
        <taxon>Perciformes</taxon>
        <taxon>Cottioidei</taxon>
        <taxon>Cottales</taxon>
        <taxon>Liparidae</taxon>
        <taxon>Liparis</taxon>
    </lineage>
</organism>
<evidence type="ECO:0000313" key="3">
    <source>
        <dbReference type="Proteomes" id="UP000314294"/>
    </source>
</evidence>
<feature type="transmembrane region" description="Helical" evidence="1">
    <location>
        <begin position="136"/>
        <end position="163"/>
    </location>
</feature>
<protein>
    <submittedName>
        <fullName evidence="2">Uncharacterized protein</fullName>
    </submittedName>
</protein>
<keyword evidence="1" id="KW-0472">Membrane</keyword>
<proteinExistence type="predicted"/>
<keyword evidence="1" id="KW-1133">Transmembrane helix</keyword>
<keyword evidence="1" id="KW-0812">Transmembrane</keyword>
<name>A0A4Z2IPF7_9TELE</name>
<keyword evidence="3" id="KW-1185">Reference proteome</keyword>
<evidence type="ECO:0000256" key="1">
    <source>
        <dbReference type="SAM" id="Phobius"/>
    </source>
</evidence>
<evidence type="ECO:0000313" key="2">
    <source>
        <dbReference type="EMBL" id="TNN79334.1"/>
    </source>
</evidence>
<dbReference type="Proteomes" id="UP000314294">
    <property type="component" value="Unassembled WGS sequence"/>
</dbReference>
<reference evidence="2 3" key="1">
    <citation type="submission" date="2019-03" db="EMBL/GenBank/DDBJ databases">
        <title>First draft genome of Liparis tanakae, snailfish: a comprehensive survey of snailfish specific genes.</title>
        <authorList>
            <person name="Kim W."/>
            <person name="Song I."/>
            <person name="Jeong J.-H."/>
            <person name="Kim D."/>
            <person name="Kim S."/>
            <person name="Ryu S."/>
            <person name="Song J.Y."/>
            <person name="Lee S.K."/>
        </authorList>
    </citation>
    <scope>NUCLEOTIDE SEQUENCE [LARGE SCALE GENOMIC DNA]</scope>
    <source>
        <tissue evidence="2">Muscle</tissue>
    </source>
</reference>
<gene>
    <name evidence="2" type="ORF">EYF80_010358</name>
</gene>
<sequence>MPRDPASDAEELAAEAWGSELESSFTTLKRELAVATAGGGAGWIGADSTGAGATAVTGCDIASPTLPWIPQGGPIPPEALMAADVVVIMMPELAFWCFWIVPTLAVVIRLPPAEAAATPPALPPPPLMALRGKPPLLALILIPPLTGTLAELNIFTLLTVLVWGLTMLTAVPIAEPCIPGVDPGTTTPTGGAAILAGAAWDTFS</sequence>
<feature type="transmembrane region" description="Helical" evidence="1">
    <location>
        <begin position="79"/>
        <end position="101"/>
    </location>
</feature>
<accession>A0A4Z2IPF7</accession>
<comment type="caution">
    <text evidence="2">The sequence shown here is derived from an EMBL/GenBank/DDBJ whole genome shotgun (WGS) entry which is preliminary data.</text>
</comment>
<dbReference type="AlphaFoldDB" id="A0A4Z2IPF7"/>
<dbReference type="EMBL" id="SRLO01000065">
    <property type="protein sequence ID" value="TNN79334.1"/>
    <property type="molecule type" value="Genomic_DNA"/>
</dbReference>